<evidence type="ECO:0000313" key="2">
    <source>
        <dbReference type="EMBL" id="SHG56377.1"/>
    </source>
</evidence>
<protein>
    <submittedName>
        <fullName evidence="2">Uncharacterized protein</fullName>
    </submittedName>
</protein>
<feature type="coiled-coil region" evidence="1">
    <location>
        <begin position="103"/>
        <end position="130"/>
    </location>
</feature>
<name>A0A1M5KUD0_9SPHI</name>
<dbReference type="EMBL" id="FQUQ01000006">
    <property type="protein sequence ID" value="SHG56377.1"/>
    <property type="molecule type" value="Genomic_DNA"/>
</dbReference>
<dbReference type="AlphaFoldDB" id="A0A1M5KUD0"/>
<dbReference type="Proteomes" id="UP000184287">
    <property type="component" value="Unassembled WGS sequence"/>
</dbReference>
<sequence length="228" mass="27161">MGPWQKYEDNHLLNRIYELEEAEFESFYMCHLAHALKNNACNEETFFFKIWEIVENRINRLKGEDPFSYYHDRHVFRVEKLQQFQKCLNSIDQWNARPDHIIITEKEEIIQKQKKEIEQLQGRLDALKAYEVSQKIWIKEGYLTTVIDLFQKIEKLEVPGGGNLLKYDHQVAYPRMISKYFSHGGNDIPIETLRNYYVSKKDDEPVKGTSIQSERKLFKIVPVKGTKK</sequence>
<organism evidence="2 3">
    <name type="scientific">Pedobacter caeni</name>
    <dbReference type="NCBI Taxonomy" id="288992"/>
    <lineage>
        <taxon>Bacteria</taxon>
        <taxon>Pseudomonadati</taxon>
        <taxon>Bacteroidota</taxon>
        <taxon>Sphingobacteriia</taxon>
        <taxon>Sphingobacteriales</taxon>
        <taxon>Sphingobacteriaceae</taxon>
        <taxon>Pedobacter</taxon>
    </lineage>
</organism>
<evidence type="ECO:0000256" key="1">
    <source>
        <dbReference type="SAM" id="Coils"/>
    </source>
</evidence>
<gene>
    <name evidence="2" type="ORF">SAMN04488522_10695</name>
</gene>
<evidence type="ECO:0000313" key="3">
    <source>
        <dbReference type="Proteomes" id="UP000184287"/>
    </source>
</evidence>
<proteinExistence type="predicted"/>
<keyword evidence="1" id="KW-0175">Coiled coil</keyword>
<dbReference type="STRING" id="288992.SAMN04488522_10695"/>
<reference evidence="3" key="1">
    <citation type="submission" date="2016-11" db="EMBL/GenBank/DDBJ databases">
        <authorList>
            <person name="Varghese N."/>
            <person name="Submissions S."/>
        </authorList>
    </citation>
    <scope>NUCLEOTIDE SEQUENCE [LARGE SCALE GENOMIC DNA]</scope>
    <source>
        <strain evidence="3">DSM 16990</strain>
    </source>
</reference>
<keyword evidence="3" id="KW-1185">Reference proteome</keyword>
<accession>A0A1M5KUD0</accession>